<dbReference type="PANTHER" id="PTHR42852:SF6">
    <property type="entry name" value="THIOL:DISULFIDE INTERCHANGE PROTEIN DSBE"/>
    <property type="match status" value="1"/>
</dbReference>
<evidence type="ECO:0000259" key="5">
    <source>
        <dbReference type="Pfam" id="PF08534"/>
    </source>
</evidence>
<dbReference type="GO" id="GO:0016491">
    <property type="term" value="F:oxidoreductase activity"/>
    <property type="evidence" value="ECO:0007669"/>
    <property type="project" value="InterPro"/>
</dbReference>
<dbReference type="OrthoDB" id="793244at2"/>
<dbReference type="GO" id="GO:0030313">
    <property type="term" value="C:cell envelope"/>
    <property type="evidence" value="ECO:0007669"/>
    <property type="project" value="UniProtKB-SubCell"/>
</dbReference>
<evidence type="ECO:0000256" key="2">
    <source>
        <dbReference type="ARBA" id="ARBA00022748"/>
    </source>
</evidence>
<accession>A0A363NQ85</accession>
<evidence type="ECO:0000256" key="4">
    <source>
        <dbReference type="ARBA" id="ARBA00023284"/>
    </source>
</evidence>
<sequence length="224" mass="25947">MIFFNLLTTQIPNMKRLKTPFNMHHNDLLKKDRRIVILAFSFLLVSMFSLSAQTPRQDSGANGLDTVQQVLVGNKLPADFWSRKVKIYNQGDTAFVELSKYKGKSFILDFWSTTCGTCISGMSDLIKIQKSFGKELNVLLVNSYGKLDTYQRIHKMPVDVLRTNDLSSVYADDYLIKLFPHRTFPFYVWVDQNGTVAALTLKRLVEMENVETFIKYNRLYEKFN</sequence>
<dbReference type="GO" id="GO:0017004">
    <property type="term" value="P:cytochrome complex assembly"/>
    <property type="evidence" value="ECO:0007669"/>
    <property type="project" value="UniProtKB-KW"/>
</dbReference>
<feature type="domain" description="Redoxin" evidence="5">
    <location>
        <begin position="90"/>
        <end position="203"/>
    </location>
</feature>
<dbReference type="Proteomes" id="UP000250831">
    <property type="component" value="Unassembled WGS sequence"/>
</dbReference>
<evidence type="ECO:0000313" key="6">
    <source>
        <dbReference type="EMBL" id="PUV22897.1"/>
    </source>
</evidence>
<dbReference type="Gene3D" id="3.40.30.10">
    <property type="entry name" value="Glutaredoxin"/>
    <property type="match status" value="1"/>
</dbReference>
<keyword evidence="2" id="KW-0201">Cytochrome c-type biogenesis</keyword>
<dbReference type="InterPro" id="IPR036249">
    <property type="entry name" value="Thioredoxin-like_sf"/>
</dbReference>
<evidence type="ECO:0000256" key="1">
    <source>
        <dbReference type="ARBA" id="ARBA00004196"/>
    </source>
</evidence>
<keyword evidence="3" id="KW-1015">Disulfide bond</keyword>
<protein>
    <recommendedName>
        <fullName evidence="5">Redoxin domain-containing protein</fullName>
    </recommendedName>
</protein>
<comment type="caution">
    <text evidence="6">The sequence shown here is derived from an EMBL/GenBank/DDBJ whole genome shotgun (WGS) entry which is preliminary data.</text>
</comment>
<dbReference type="InterPro" id="IPR013740">
    <property type="entry name" value="Redoxin"/>
</dbReference>
<dbReference type="EMBL" id="QCXX01000005">
    <property type="protein sequence ID" value="PUV22897.1"/>
    <property type="molecule type" value="Genomic_DNA"/>
</dbReference>
<keyword evidence="4" id="KW-0676">Redox-active center</keyword>
<keyword evidence="7" id="KW-1185">Reference proteome</keyword>
<name>A0A363NQ85_9SPHI</name>
<comment type="subcellular location">
    <subcellularLocation>
        <location evidence="1">Cell envelope</location>
    </subcellularLocation>
</comment>
<evidence type="ECO:0000313" key="7">
    <source>
        <dbReference type="Proteomes" id="UP000250831"/>
    </source>
</evidence>
<dbReference type="InterPro" id="IPR050553">
    <property type="entry name" value="Thioredoxin_ResA/DsbE_sf"/>
</dbReference>
<dbReference type="Pfam" id="PF08534">
    <property type="entry name" value="Redoxin"/>
    <property type="match status" value="1"/>
</dbReference>
<dbReference type="AlphaFoldDB" id="A0A363NQ85"/>
<gene>
    <name evidence="6" type="ORF">DCO56_18410</name>
</gene>
<reference evidence="6 7" key="1">
    <citation type="submission" date="2018-04" db="EMBL/GenBank/DDBJ databases">
        <title>Sphingobacterium sp. M46 Genome.</title>
        <authorList>
            <person name="Cheng J."/>
            <person name="Li Y."/>
        </authorList>
    </citation>
    <scope>NUCLEOTIDE SEQUENCE [LARGE SCALE GENOMIC DNA]</scope>
    <source>
        <strain evidence="6 7">M46</strain>
    </source>
</reference>
<evidence type="ECO:0000256" key="3">
    <source>
        <dbReference type="ARBA" id="ARBA00023157"/>
    </source>
</evidence>
<organism evidence="6 7">
    <name type="scientific">Sphingobacterium athyrii</name>
    <dbReference type="NCBI Taxonomy" id="2152717"/>
    <lineage>
        <taxon>Bacteria</taxon>
        <taxon>Pseudomonadati</taxon>
        <taxon>Bacteroidota</taxon>
        <taxon>Sphingobacteriia</taxon>
        <taxon>Sphingobacteriales</taxon>
        <taxon>Sphingobacteriaceae</taxon>
        <taxon>Sphingobacterium</taxon>
    </lineage>
</organism>
<proteinExistence type="predicted"/>
<dbReference type="SUPFAM" id="SSF52833">
    <property type="entry name" value="Thioredoxin-like"/>
    <property type="match status" value="1"/>
</dbReference>
<dbReference type="PANTHER" id="PTHR42852">
    <property type="entry name" value="THIOL:DISULFIDE INTERCHANGE PROTEIN DSBE"/>
    <property type="match status" value="1"/>
</dbReference>